<dbReference type="Pfam" id="PF18317">
    <property type="entry name" value="SDH_C"/>
    <property type="match status" value="1"/>
</dbReference>
<dbReference type="GO" id="GO:0019632">
    <property type="term" value="P:shikimate metabolic process"/>
    <property type="evidence" value="ECO:0007669"/>
    <property type="project" value="InterPro"/>
</dbReference>
<dbReference type="InterPro" id="IPR005097">
    <property type="entry name" value="Sacchrp_dh_NADP-bd"/>
</dbReference>
<comment type="similarity">
    <text evidence="6">Belongs to the shikimate dehydrogenase family.</text>
</comment>
<dbReference type="OrthoDB" id="8744at2157"/>
<dbReference type="CDD" id="cd01065">
    <property type="entry name" value="NAD_bind_Shikimate_DH"/>
    <property type="match status" value="1"/>
</dbReference>
<dbReference type="InterPro" id="IPR036291">
    <property type="entry name" value="NAD(P)-bd_dom_sf"/>
</dbReference>
<evidence type="ECO:0000313" key="10">
    <source>
        <dbReference type="EMBL" id="VFJ12443.1"/>
    </source>
</evidence>
<keyword evidence="4 6" id="KW-0560">Oxidoreductase</keyword>
<keyword evidence="2 6" id="KW-0028">Amino-acid biosynthesis</keyword>
<dbReference type="Pfam" id="PF03435">
    <property type="entry name" value="Sacchrp_dh_NADP"/>
    <property type="match status" value="1"/>
</dbReference>
<evidence type="ECO:0000313" key="11">
    <source>
        <dbReference type="Proteomes" id="UP000294299"/>
    </source>
</evidence>
<dbReference type="UniPathway" id="UPA00053">
    <property type="reaction ID" value="UER00087"/>
</dbReference>
<dbReference type="InterPro" id="IPR013708">
    <property type="entry name" value="Shikimate_DH-bd_N"/>
</dbReference>
<dbReference type="Gene3D" id="3.40.50.10860">
    <property type="entry name" value="Leucine Dehydrogenase, chain A, domain 1"/>
    <property type="match status" value="1"/>
</dbReference>
<reference evidence="10 11" key="1">
    <citation type="submission" date="2019-02" db="EMBL/GenBank/DDBJ databases">
        <authorList>
            <person name="Lehtovirta-Morley E L."/>
        </authorList>
    </citation>
    <scope>NUCLEOTIDE SEQUENCE [LARGE SCALE GENOMIC DNA]</scope>
    <source>
        <strain evidence="10">NFRAN1</strain>
    </source>
</reference>
<comment type="catalytic activity">
    <reaction evidence="6">
        <text>shikimate + NADP(+) = 3-dehydroshikimate + NADPH + H(+)</text>
        <dbReference type="Rhea" id="RHEA:17737"/>
        <dbReference type="ChEBI" id="CHEBI:15378"/>
        <dbReference type="ChEBI" id="CHEBI:16630"/>
        <dbReference type="ChEBI" id="CHEBI:36208"/>
        <dbReference type="ChEBI" id="CHEBI:57783"/>
        <dbReference type="ChEBI" id="CHEBI:58349"/>
        <dbReference type="EC" id="1.1.1.25"/>
    </reaction>
</comment>
<dbReference type="GO" id="GO:0004764">
    <property type="term" value="F:shikimate 3-dehydrogenase (NADP+) activity"/>
    <property type="evidence" value="ECO:0007669"/>
    <property type="project" value="UniProtKB-UniRule"/>
</dbReference>
<dbReference type="Proteomes" id="UP000294299">
    <property type="component" value="Chromosome NFRAN"/>
</dbReference>
<evidence type="ECO:0000256" key="1">
    <source>
        <dbReference type="ARBA" id="ARBA00012962"/>
    </source>
</evidence>
<comment type="caution">
    <text evidence="6">Lacks conserved residue(s) required for the propagation of feature annotation.</text>
</comment>
<feature type="binding site" evidence="6">
    <location>
        <position position="270"/>
    </location>
    <ligand>
        <name>shikimate</name>
        <dbReference type="ChEBI" id="CHEBI:36208"/>
    </ligand>
</feature>
<dbReference type="EMBL" id="LR216287">
    <property type="protein sequence ID" value="VFJ12443.1"/>
    <property type="molecule type" value="Genomic_DNA"/>
</dbReference>
<feature type="domain" description="Saccharopine dehydrogenase NADP binding" evidence="7">
    <location>
        <begin position="140"/>
        <end position="215"/>
    </location>
</feature>
<keyword evidence="11" id="KW-1185">Reference proteome</keyword>
<dbReference type="PANTHER" id="PTHR21089:SF1">
    <property type="entry name" value="BIFUNCTIONAL 3-DEHYDROQUINATE DEHYDRATASE_SHIKIMATE DEHYDROGENASE, CHLOROPLASTIC"/>
    <property type="match status" value="1"/>
</dbReference>
<keyword evidence="5 6" id="KW-0057">Aromatic amino acid biosynthesis</keyword>
<evidence type="ECO:0000259" key="9">
    <source>
        <dbReference type="Pfam" id="PF18317"/>
    </source>
</evidence>
<name>A0A484I5R3_9ARCH</name>
<dbReference type="InterPro" id="IPR022893">
    <property type="entry name" value="Shikimate_DH_fam"/>
</dbReference>
<dbReference type="PANTHER" id="PTHR21089">
    <property type="entry name" value="SHIKIMATE DEHYDROGENASE"/>
    <property type="match status" value="1"/>
</dbReference>
<comment type="function">
    <text evidence="6">Involved in the biosynthesis of the chorismate, which leads to the biosynthesis of aromatic amino acids. Catalyzes the reversible NADPH linked reduction of 3-dehydroshikimate (DHSA) to yield shikimate (SA).</text>
</comment>
<dbReference type="SUPFAM" id="SSF53223">
    <property type="entry name" value="Aminoacid dehydrogenase-like, N-terminal domain"/>
    <property type="match status" value="1"/>
</dbReference>
<feature type="binding site" evidence="6">
    <location>
        <begin position="144"/>
        <end position="148"/>
    </location>
    <ligand>
        <name>NADP(+)</name>
        <dbReference type="ChEBI" id="CHEBI:58349"/>
    </ligand>
</feature>
<dbReference type="KEGG" id="nfn:NFRAN_0122"/>
<comment type="subunit">
    <text evidence="6">Homodimer.</text>
</comment>
<keyword evidence="3 6" id="KW-0521">NADP</keyword>
<accession>A0A484I5R3</accession>
<sequence length="300" mass="32996">MSSAEKDSSTLIKVDDDIKSKTFCIIGNPIEHSLSPLIHNASFSYMQLNYSYIAFRVPAEELEDSVQAMRRIGIAGFNVTIPHKVEITRLLDKLSDEAALANSVNTVKNEKGMLVGYNTDIDGIMEPLEKKISNFEGLEVLILGAGGSCRAALVGLARKKNSIGTISIFNRNQDRLNQVIQLGRNLGLNCIPFDIEDSSNLAKVSKNSNLILNTTSIGLHGEKSPITPDFISKNTTVFDIVYKPITTDLIYNAKIAGSQIIFGYEMLLSQGYKAFELWTGLKAPKEIMKKALFGIFGEPQ</sequence>
<dbReference type="Pfam" id="PF08501">
    <property type="entry name" value="Shikimate_dh_N"/>
    <property type="match status" value="1"/>
</dbReference>
<evidence type="ECO:0000256" key="3">
    <source>
        <dbReference type="ARBA" id="ARBA00022857"/>
    </source>
</evidence>
<evidence type="ECO:0000256" key="5">
    <source>
        <dbReference type="ARBA" id="ARBA00023141"/>
    </source>
</evidence>
<dbReference type="SUPFAM" id="SSF51735">
    <property type="entry name" value="NAD(P)-binding Rossmann-fold domains"/>
    <property type="match status" value="1"/>
</dbReference>
<gene>
    <name evidence="6 10" type="primary">aroE</name>
    <name evidence="10" type="ORF">NFRAN_0122</name>
</gene>
<evidence type="ECO:0000256" key="2">
    <source>
        <dbReference type="ARBA" id="ARBA00022605"/>
    </source>
</evidence>
<dbReference type="GO" id="GO:0009423">
    <property type="term" value="P:chorismate biosynthetic process"/>
    <property type="evidence" value="ECO:0007669"/>
    <property type="project" value="UniProtKB-UniRule"/>
</dbReference>
<feature type="domain" description="SDH C-terminal" evidence="9">
    <location>
        <begin position="263"/>
        <end position="292"/>
    </location>
</feature>
<dbReference type="NCBIfam" id="TIGR00507">
    <property type="entry name" value="aroE"/>
    <property type="match status" value="1"/>
</dbReference>
<feature type="binding site" evidence="6">
    <location>
        <position position="242"/>
    </location>
    <ligand>
        <name>shikimate</name>
        <dbReference type="ChEBI" id="CHEBI:36208"/>
    </ligand>
</feature>
<feature type="binding site" evidence="6">
    <location>
        <begin position="33"/>
        <end position="35"/>
    </location>
    <ligand>
        <name>shikimate</name>
        <dbReference type="ChEBI" id="CHEBI:36208"/>
    </ligand>
</feature>
<dbReference type="HAMAP" id="MF_00222">
    <property type="entry name" value="Shikimate_DH_AroE"/>
    <property type="match status" value="1"/>
</dbReference>
<proteinExistence type="inferred from homology"/>
<dbReference type="GO" id="GO:0009073">
    <property type="term" value="P:aromatic amino acid family biosynthetic process"/>
    <property type="evidence" value="ECO:0007669"/>
    <property type="project" value="UniProtKB-KW"/>
</dbReference>
<feature type="binding site" evidence="6">
    <location>
        <position position="96"/>
    </location>
    <ligand>
        <name>NADP(+)</name>
        <dbReference type="ChEBI" id="CHEBI:58349"/>
    </ligand>
</feature>
<dbReference type="EC" id="1.1.1.25" evidence="1 6"/>
<dbReference type="InterPro" id="IPR046346">
    <property type="entry name" value="Aminoacid_DH-like_N_sf"/>
</dbReference>
<dbReference type="InterPro" id="IPR011342">
    <property type="entry name" value="Shikimate_DH"/>
</dbReference>
<feature type="binding site" evidence="6">
    <location>
        <position position="80"/>
    </location>
    <ligand>
        <name>shikimate</name>
        <dbReference type="ChEBI" id="CHEBI:36208"/>
    </ligand>
</feature>
<evidence type="ECO:0000256" key="4">
    <source>
        <dbReference type="ARBA" id="ARBA00023002"/>
    </source>
</evidence>
<evidence type="ECO:0000256" key="6">
    <source>
        <dbReference type="HAMAP-Rule" id="MF_00222"/>
    </source>
</evidence>
<dbReference type="GeneID" id="39419714"/>
<dbReference type="AlphaFoldDB" id="A0A484I5R3"/>
<feature type="active site" description="Proton acceptor" evidence="6">
    <location>
        <position position="84"/>
    </location>
</feature>
<dbReference type="InterPro" id="IPR041121">
    <property type="entry name" value="SDH_C"/>
</dbReference>
<protein>
    <recommendedName>
        <fullName evidence="1 6">Shikimate dehydrogenase (NADP(+))</fullName>
        <shortName evidence="6">SDH</shortName>
        <ecNumber evidence="1 6">1.1.1.25</ecNumber>
    </recommendedName>
</protein>
<evidence type="ECO:0000259" key="7">
    <source>
        <dbReference type="Pfam" id="PF03435"/>
    </source>
</evidence>
<dbReference type="RefSeq" id="WP_134482580.1">
    <property type="nucleotide sequence ID" value="NZ_LR216287.1"/>
</dbReference>
<feature type="domain" description="Shikimate dehydrogenase substrate binding N-terminal" evidence="8">
    <location>
        <begin position="25"/>
        <end position="107"/>
    </location>
</feature>
<evidence type="ECO:0000259" key="8">
    <source>
        <dbReference type="Pfam" id="PF08501"/>
    </source>
</evidence>
<organism evidence="10 11">
    <name type="scientific">Candidatus Nitrosocosmicus franklandianus</name>
    <dbReference type="NCBI Taxonomy" id="1798806"/>
    <lineage>
        <taxon>Archaea</taxon>
        <taxon>Nitrososphaerota</taxon>
        <taxon>Nitrososphaeria</taxon>
        <taxon>Nitrososphaerales</taxon>
        <taxon>Nitrososphaeraceae</taxon>
        <taxon>Candidatus Nitrosocosmicus</taxon>
    </lineage>
</organism>
<dbReference type="GO" id="GO:0050661">
    <property type="term" value="F:NADP binding"/>
    <property type="evidence" value="ECO:0007669"/>
    <property type="project" value="InterPro"/>
</dbReference>
<comment type="pathway">
    <text evidence="6">Metabolic intermediate biosynthesis; chorismate biosynthesis; chorismate from D-erythrose 4-phosphate and phosphoenolpyruvate: step 4/7.</text>
</comment>
<feature type="binding site" evidence="6">
    <location>
        <position position="105"/>
    </location>
    <ligand>
        <name>shikimate</name>
        <dbReference type="ChEBI" id="CHEBI:36208"/>
    </ligand>
</feature>
<feature type="binding site" evidence="6">
    <location>
        <position position="120"/>
    </location>
    <ligand>
        <name>shikimate</name>
        <dbReference type="ChEBI" id="CHEBI:36208"/>
    </ligand>
</feature>
<feature type="binding site" evidence="6">
    <location>
        <position position="263"/>
    </location>
    <ligand>
        <name>NADP(+)</name>
        <dbReference type="ChEBI" id="CHEBI:58349"/>
    </ligand>
</feature>
<feature type="binding site" evidence="6">
    <location>
        <position position="240"/>
    </location>
    <ligand>
        <name>NADP(+)</name>
        <dbReference type="ChEBI" id="CHEBI:58349"/>
    </ligand>
</feature>
<dbReference type="Gene3D" id="3.40.50.720">
    <property type="entry name" value="NAD(P)-binding Rossmann-like Domain"/>
    <property type="match status" value="1"/>
</dbReference>
<dbReference type="GO" id="GO:0008652">
    <property type="term" value="P:amino acid biosynthetic process"/>
    <property type="evidence" value="ECO:0007669"/>
    <property type="project" value="UniProtKB-KW"/>
</dbReference>